<reference evidence="3 4" key="1">
    <citation type="submission" date="2018-04" db="EMBL/GenBank/DDBJ databases">
        <title>Genomic Encyclopedia of Archaeal and Bacterial Type Strains, Phase II (KMG-II): from individual species to whole genera.</title>
        <authorList>
            <person name="Goeker M."/>
        </authorList>
    </citation>
    <scope>NUCLEOTIDE SEQUENCE [LARGE SCALE GENOMIC DNA]</scope>
    <source>
        <strain evidence="3 4">DSM 100162</strain>
    </source>
</reference>
<dbReference type="AlphaFoldDB" id="A0A2T5YG10"/>
<dbReference type="Pfam" id="PF13290">
    <property type="entry name" value="CHB_HEX_C_1"/>
    <property type="match status" value="1"/>
</dbReference>
<dbReference type="PROSITE" id="PS51820">
    <property type="entry name" value="PA14"/>
    <property type="match status" value="1"/>
</dbReference>
<sequence length="642" mass="71960">MKYNLLLLLAGLLTINESRAQADAGFTHDVQGKAVPWTHTDFKNKPENFSFAIVADRTNGHRVGVFRSAIEKINDLQPEFVLSVGDLIEGYTTDTVELRRQWNEFEGILKPLQMPFFRVPGNHDVSNEVQKELWAKQFGRDYYHFTYQNVLFLILNSTDGDGVPFSEQQLAYAEQTIQQNPNVRWTFVLMHHPVWNKREENGFHRVEKALANRKYTVIAGHTHRYMASVHNNSNYYVLATTGGSTRLRGAAFGETDHISWVTMTEEGPSLVNLELDGILKDDFSNEHTRKLATTLAEDAAFKPVVLLPAAGDAGEGKVYLNLRNNAELPLQLETRFFQHPSLHVLGTLDKVTLPQGAQQQQALSIRQLGNSGFAAGDTLHMQYSLKYVSDEKGLPHLSGTFNLPVKPTAPEVIDKSMPVFTSSKLVEIQHDFEGSKVVYTLDGSEPGADSNVYTKPFTIDRTTTVKAKVVTENGDAASLSETATFEKLAFMKSAKARKKGLAKGLKYTYYEGAFKKLPDFSSLTPITTGVLKSFDLDAIKQRANQFAVLIEGYVDVQEDDLYTFFLTSDDGAKLFIGEQLIVDNDGSHSARMRKGYAALKKGLHPVRIEYFEDFDGELIQLEYAGEGKIRKGVPFNDLYRSR</sequence>
<keyword evidence="4" id="KW-1185">Reference proteome</keyword>
<feature type="domain" description="PA14" evidence="2">
    <location>
        <begin position="500"/>
        <end position="637"/>
    </location>
</feature>
<dbReference type="PANTHER" id="PTHR43143:SF1">
    <property type="entry name" value="SERINE_THREONINE-PROTEIN PHOSPHATASE CPPED1"/>
    <property type="match status" value="1"/>
</dbReference>
<dbReference type="InterPro" id="IPR037524">
    <property type="entry name" value="PA14/GLEYA"/>
</dbReference>
<protein>
    <submittedName>
        <fullName evidence="3">3',5'-cyclic AMP phosphodiesterase CpdA</fullName>
    </submittedName>
</protein>
<proteinExistence type="predicted"/>
<accession>A0A2T5YG10</accession>
<dbReference type="Proteomes" id="UP000244225">
    <property type="component" value="Unassembled WGS sequence"/>
</dbReference>
<dbReference type="SUPFAM" id="SSF56988">
    <property type="entry name" value="Anthrax protective antigen"/>
    <property type="match status" value="1"/>
</dbReference>
<keyword evidence="1" id="KW-0732">Signal</keyword>
<dbReference type="Gene3D" id="3.60.21.10">
    <property type="match status" value="1"/>
</dbReference>
<dbReference type="SUPFAM" id="SSF56300">
    <property type="entry name" value="Metallo-dependent phosphatases"/>
    <property type="match status" value="1"/>
</dbReference>
<dbReference type="Gene3D" id="3.90.182.10">
    <property type="entry name" value="Toxin - Anthrax Protective Antigen,domain 1"/>
    <property type="match status" value="1"/>
</dbReference>
<dbReference type="OrthoDB" id="1776264at2"/>
<dbReference type="PANTHER" id="PTHR43143">
    <property type="entry name" value="METALLOPHOSPHOESTERASE, CALCINEURIN SUPERFAMILY"/>
    <property type="match status" value="1"/>
</dbReference>
<evidence type="ECO:0000313" key="3">
    <source>
        <dbReference type="EMBL" id="PTX18224.1"/>
    </source>
</evidence>
<evidence type="ECO:0000259" key="2">
    <source>
        <dbReference type="PROSITE" id="PS51820"/>
    </source>
</evidence>
<dbReference type="RefSeq" id="WP_108212110.1">
    <property type="nucleotide sequence ID" value="NZ_QBKI01000006.1"/>
</dbReference>
<dbReference type="InterPro" id="IPR059177">
    <property type="entry name" value="GH29D-like_dom"/>
</dbReference>
<dbReference type="SMART" id="SM00758">
    <property type="entry name" value="PA14"/>
    <property type="match status" value="1"/>
</dbReference>
<feature type="chain" id="PRO_5015685419" evidence="1">
    <location>
        <begin position="21"/>
        <end position="642"/>
    </location>
</feature>
<dbReference type="EMBL" id="QBKI01000006">
    <property type="protein sequence ID" value="PTX18224.1"/>
    <property type="molecule type" value="Genomic_DNA"/>
</dbReference>
<dbReference type="Pfam" id="PF07691">
    <property type="entry name" value="PA14"/>
    <property type="match status" value="1"/>
</dbReference>
<evidence type="ECO:0000313" key="4">
    <source>
        <dbReference type="Proteomes" id="UP000244225"/>
    </source>
</evidence>
<dbReference type="Pfam" id="PF00149">
    <property type="entry name" value="Metallophos"/>
    <property type="match status" value="1"/>
</dbReference>
<dbReference type="InterPro" id="IPR011658">
    <property type="entry name" value="PA14_dom"/>
</dbReference>
<gene>
    <name evidence="3" type="ORF">C8N40_10623</name>
</gene>
<comment type="caution">
    <text evidence="3">The sequence shown here is derived from an EMBL/GenBank/DDBJ whole genome shotgun (WGS) entry which is preliminary data.</text>
</comment>
<name>A0A2T5YG10_9BACT</name>
<feature type="signal peptide" evidence="1">
    <location>
        <begin position="1"/>
        <end position="20"/>
    </location>
</feature>
<organism evidence="3 4">
    <name type="scientific">Pontibacter mucosus</name>
    <dbReference type="NCBI Taxonomy" id="1649266"/>
    <lineage>
        <taxon>Bacteria</taxon>
        <taxon>Pseudomonadati</taxon>
        <taxon>Bacteroidota</taxon>
        <taxon>Cytophagia</taxon>
        <taxon>Cytophagales</taxon>
        <taxon>Hymenobacteraceae</taxon>
        <taxon>Pontibacter</taxon>
    </lineage>
</organism>
<dbReference type="InterPro" id="IPR029052">
    <property type="entry name" value="Metallo-depent_PP-like"/>
</dbReference>
<dbReference type="InterPro" id="IPR004843">
    <property type="entry name" value="Calcineurin-like_PHP"/>
</dbReference>
<dbReference type="GO" id="GO:0016787">
    <property type="term" value="F:hydrolase activity"/>
    <property type="evidence" value="ECO:0007669"/>
    <property type="project" value="InterPro"/>
</dbReference>
<evidence type="ECO:0000256" key="1">
    <source>
        <dbReference type="SAM" id="SignalP"/>
    </source>
</evidence>
<dbReference type="InterPro" id="IPR051918">
    <property type="entry name" value="STPP_CPPED1"/>
</dbReference>